<protein>
    <submittedName>
        <fullName evidence="1">Uncharacterized protein</fullName>
    </submittedName>
</protein>
<dbReference type="Proteomes" id="UP001241377">
    <property type="component" value="Unassembled WGS sequence"/>
</dbReference>
<dbReference type="EMBL" id="JASBWR010000089">
    <property type="protein sequence ID" value="KAJ9096995.1"/>
    <property type="molecule type" value="Genomic_DNA"/>
</dbReference>
<accession>A0ACC2VD32</accession>
<reference evidence="1" key="1">
    <citation type="submission" date="2023-04" db="EMBL/GenBank/DDBJ databases">
        <title>Draft Genome sequencing of Naganishia species isolated from polar environments using Oxford Nanopore Technology.</title>
        <authorList>
            <person name="Leo P."/>
            <person name="Venkateswaran K."/>
        </authorList>
    </citation>
    <scope>NUCLEOTIDE SEQUENCE</scope>
    <source>
        <strain evidence="1">MNA-CCFEE 5261</strain>
    </source>
</reference>
<evidence type="ECO:0000313" key="1">
    <source>
        <dbReference type="EMBL" id="KAJ9096995.1"/>
    </source>
</evidence>
<comment type="caution">
    <text evidence="1">The sequence shown here is derived from an EMBL/GenBank/DDBJ whole genome shotgun (WGS) entry which is preliminary data.</text>
</comment>
<gene>
    <name evidence="1" type="ORF">QFC19_006940</name>
</gene>
<organism evidence="1 2">
    <name type="scientific">Naganishia cerealis</name>
    <dbReference type="NCBI Taxonomy" id="610337"/>
    <lineage>
        <taxon>Eukaryota</taxon>
        <taxon>Fungi</taxon>
        <taxon>Dikarya</taxon>
        <taxon>Basidiomycota</taxon>
        <taxon>Agaricomycotina</taxon>
        <taxon>Tremellomycetes</taxon>
        <taxon>Filobasidiales</taxon>
        <taxon>Filobasidiaceae</taxon>
        <taxon>Naganishia</taxon>
    </lineage>
</organism>
<keyword evidence="2" id="KW-1185">Reference proteome</keyword>
<evidence type="ECO:0000313" key="2">
    <source>
        <dbReference type="Proteomes" id="UP001241377"/>
    </source>
</evidence>
<proteinExistence type="predicted"/>
<sequence>MPAESTVLRDHYYRLASEVPQERISAASGLISELTKANDEGEWKYALDRLIKGLSTTRQSARFGFSMALAELLRELIQSKSTIITTSSFYDRIVDATQVKSSMKGKEERAILFGRLFGLQALLNSGSITDENAVVEEQQTFVTLLMELATKKPWLRETAIFTLCSFIKQLLVSHQLGAQVVRHIFRQLTDLGLTLTSEGIAVYLSIPTDLRSVSQEITNSSTWKNGDPLTKGNLPVLARTLKEVGDPSTDNSDENKGQQKVQQKSSWTQRLPFVWDLVLHNLIELTLETETLGNDKKRSRTSSKSSKKRKVDEHTSTLTNRITLNEFWTVVVDEAFFSDKSSPERKYWGFEIFCKFVAGVNAEQLPTLFSPNFMRCLINQSAHSNRLLHKMASRLLDHITDVSKDLFKAPSILSSLLNESMGGCWNFDLVTKTKTVDSIITSISTNSDAQAVSHFASEVRIILNAQFEDAVQTQEPELLKRSESKQKWVLDKYLLLIRSTKQTIASHQQFAEDILKQLVKNAFFEKEGKTTTSDAVHKTCQERVNSILAELISVPRKKGSWPLLCVEYIRKLQGSNNYQILSELEGELATVADSCYEKIKEVNQLEKSAQNSCLELMFSMVYIQLYMGDTEAVSTFEDLIVCYEKMQSSSGDSSSAIILTEIVLSFVSRRSSLLKKLSMMIWDTFLCTPDENGKILADSSSMKLLYDILTAKENKEGQQQLFEGEEEYENEEEGTAGDDEEDSEEENDAESDSDSDEQEDNTEITEVDKTTNKKLAAALGILTETSGEVKFSDLSDDSDGSDGESDSMDDEQMMEMDDQLSKIFKERKDALDNVVTGNKRKAEVVEAKEQMTFFKNRALDLLELFVRKQPDSALVLTMIEPLVILIGLTMDKAISAKAHKLMKSKFNKCKITNFDAISTDPKQVETYLIETLSKVHGIATKSKTQTQTLACNQAGLLIAKALTTLDEANIQMVIDFYCTTMKNWAVQPKNKIQASMFFDFINWINSKRK</sequence>
<name>A0ACC2VD32_9TREE</name>